<protein>
    <recommendedName>
        <fullName evidence="3">Hemerythrin-like domain-containing protein</fullName>
    </recommendedName>
</protein>
<name>A0ABX8V6L7_9BACT</name>
<sequence length="110" mass="12586">MSAFQPSSGAHPLFIKEAEKLKAKVDSLISKIQQDEHFSPSRKEIGKHAKTLMDLMNQYHDQFHNHENFLKAALIDLTAIPEMAPQMQKLSFLTALKEASKELQLFLKCY</sequence>
<evidence type="ECO:0008006" key="3">
    <source>
        <dbReference type="Google" id="ProtNLM"/>
    </source>
</evidence>
<dbReference type="EMBL" id="CP075587">
    <property type="protein sequence ID" value="QYF48670.1"/>
    <property type="molecule type" value="Genomic_DNA"/>
</dbReference>
<proteinExistence type="predicted"/>
<accession>A0ABX8V6L7</accession>
<reference evidence="1 2" key="1">
    <citation type="journal article" date="2022" name="bioRxiv">
        <title>Ecology and evolution of chlamydial symbionts of arthropods.</title>
        <authorList>
            <person name="Halter T."/>
            <person name="Koestlbacher S."/>
            <person name="Collingro A."/>
            <person name="Sixt B.S."/>
            <person name="Toenshoff E.R."/>
            <person name="Hendrickx F."/>
            <person name="Kostanjsek R."/>
            <person name="Horn M."/>
        </authorList>
    </citation>
    <scope>NUCLEOTIDE SEQUENCE [LARGE SCALE GENOMIC DNA]</scope>
    <source>
        <strain evidence="1">W744xW776</strain>
    </source>
</reference>
<evidence type="ECO:0000313" key="1">
    <source>
        <dbReference type="EMBL" id="QYF48670.1"/>
    </source>
</evidence>
<dbReference type="Proteomes" id="UP000826014">
    <property type="component" value="Chromosome"/>
</dbReference>
<evidence type="ECO:0000313" key="2">
    <source>
        <dbReference type="Proteomes" id="UP000826014"/>
    </source>
</evidence>
<gene>
    <name evidence="1" type="ORF">RHABOEDO_000872</name>
</gene>
<keyword evidence="2" id="KW-1185">Reference proteome</keyword>
<organism evidence="1 2">
    <name type="scientific">Candidatus Rhabdochlamydia oedothoracis</name>
    <dbReference type="NCBI Taxonomy" id="2720720"/>
    <lineage>
        <taxon>Bacteria</taxon>
        <taxon>Pseudomonadati</taxon>
        <taxon>Chlamydiota</taxon>
        <taxon>Chlamydiia</taxon>
        <taxon>Parachlamydiales</taxon>
        <taxon>Candidatus Rhabdochlamydiaceae</taxon>
        <taxon>Candidatus Rhabdochlamydia</taxon>
    </lineage>
</organism>